<dbReference type="SUPFAM" id="SSF46689">
    <property type="entry name" value="Homeodomain-like"/>
    <property type="match status" value="1"/>
</dbReference>
<evidence type="ECO:0000256" key="3">
    <source>
        <dbReference type="ARBA" id="ARBA00023163"/>
    </source>
</evidence>
<dbReference type="EMBL" id="JBHUGA010000006">
    <property type="protein sequence ID" value="MFD1845363.1"/>
    <property type="molecule type" value="Genomic_DNA"/>
</dbReference>
<proteinExistence type="predicted"/>
<dbReference type="PROSITE" id="PS01124">
    <property type="entry name" value="HTH_ARAC_FAMILY_2"/>
    <property type="match status" value="1"/>
</dbReference>
<gene>
    <name evidence="5" type="ORF">ACFSFX_01985</name>
</gene>
<dbReference type="InterPro" id="IPR050204">
    <property type="entry name" value="AraC_XylS_family_regulators"/>
</dbReference>
<dbReference type="SMART" id="SM00342">
    <property type="entry name" value="HTH_ARAC"/>
    <property type="match status" value="1"/>
</dbReference>
<reference evidence="6" key="1">
    <citation type="journal article" date="2019" name="Int. J. Syst. Evol. Microbiol.">
        <title>The Global Catalogue of Microorganisms (GCM) 10K type strain sequencing project: providing services to taxonomists for standard genome sequencing and annotation.</title>
        <authorList>
            <consortium name="The Broad Institute Genomics Platform"/>
            <consortium name="The Broad Institute Genome Sequencing Center for Infectious Disease"/>
            <person name="Wu L."/>
            <person name="Ma J."/>
        </authorList>
    </citation>
    <scope>NUCLEOTIDE SEQUENCE [LARGE SCALE GENOMIC DNA]</scope>
    <source>
        <strain evidence="6">JCM 11496</strain>
    </source>
</reference>
<comment type="caution">
    <text evidence="5">The sequence shown here is derived from an EMBL/GenBank/DDBJ whole genome shotgun (WGS) entry which is preliminary data.</text>
</comment>
<dbReference type="InterPro" id="IPR009057">
    <property type="entry name" value="Homeodomain-like_sf"/>
</dbReference>
<dbReference type="PANTHER" id="PTHR46796">
    <property type="entry name" value="HTH-TYPE TRANSCRIPTIONAL ACTIVATOR RHAS-RELATED"/>
    <property type="match status" value="1"/>
</dbReference>
<name>A0ABW4Q458_9MICC</name>
<evidence type="ECO:0000259" key="4">
    <source>
        <dbReference type="PROSITE" id="PS01124"/>
    </source>
</evidence>
<accession>A0ABW4Q458</accession>
<dbReference type="Gene3D" id="1.10.10.60">
    <property type="entry name" value="Homeodomain-like"/>
    <property type="match status" value="1"/>
</dbReference>
<keyword evidence="6" id="KW-1185">Reference proteome</keyword>
<feature type="domain" description="HTH araC/xylS-type" evidence="4">
    <location>
        <begin position="214"/>
        <end position="315"/>
    </location>
</feature>
<evidence type="ECO:0000256" key="2">
    <source>
        <dbReference type="ARBA" id="ARBA00023125"/>
    </source>
</evidence>
<keyword evidence="2" id="KW-0238">DNA-binding</keyword>
<evidence type="ECO:0000313" key="6">
    <source>
        <dbReference type="Proteomes" id="UP001597307"/>
    </source>
</evidence>
<dbReference type="InterPro" id="IPR018060">
    <property type="entry name" value="HTH_AraC"/>
</dbReference>
<keyword evidence="3" id="KW-0804">Transcription</keyword>
<evidence type="ECO:0000256" key="1">
    <source>
        <dbReference type="ARBA" id="ARBA00023015"/>
    </source>
</evidence>
<keyword evidence="1" id="KW-0805">Transcription regulation</keyword>
<dbReference type="Proteomes" id="UP001597307">
    <property type="component" value="Unassembled WGS sequence"/>
</dbReference>
<dbReference type="PANTHER" id="PTHR46796:SF6">
    <property type="entry name" value="ARAC SUBFAMILY"/>
    <property type="match status" value="1"/>
</dbReference>
<dbReference type="RefSeq" id="WP_343877563.1">
    <property type="nucleotide sequence ID" value="NZ_BAAAIJ010000007.1"/>
</dbReference>
<sequence>MTPGWVPLALPLARHVAAQLSGPDDVSPDLVTAVLDCVSSPEPTMFHFAAQRRRIGNTTVMFTTQSAFHFRGAPRWDQDAVHIGFVLTNLVAARVDGQAVAPLGPGSAFVVTNWDGVEVDSLQPTRGLHIRVPKSRLLERGVHFRSRAFRAATSTSLGRPLRAFASALVDSAWDPSGIGAITAERGIEDLVAGLFLETQGYGLDGEELRLGLRCRALTHIAAAHRDPELIPRGIAAHLSVSLRHLQRAFEGTGASITSEISKSRAHTASLLLSASGTNTLTTAEIARRSGFTSTFELRRAVKAHYGVLPSEYRSLAHLAAASAADKPA</sequence>
<protein>
    <submittedName>
        <fullName evidence="5">Helix-turn-helix domain-containing protein</fullName>
    </submittedName>
</protein>
<organism evidence="5 6">
    <name type="scientific">Arthrobacter flavus</name>
    <dbReference type="NCBI Taxonomy" id="95172"/>
    <lineage>
        <taxon>Bacteria</taxon>
        <taxon>Bacillati</taxon>
        <taxon>Actinomycetota</taxon>
        <taxon>Actinomycetes</taxon>
        <taxon>Micrococcales</taxon>
        <taxon>Micrococcaceae</taxon>
        <taxon>Arthrobacter</taxon>
    </lineage>
</organism>
<dbReference type="Pfam" id="PF12833">
    <property type="entry name" value="HTH_18"/>
    <property type="match status" value="1"/>
</dbReference>
<evidence type="ECO:0000313" key="5">
    <source>
        <dbReference type="EMBL" id="MFD1845363.1"/>
    </source>
</evidence>